<sequence>MTIKTREDIWQVNDDLILAETVISHVRNGSTQLAAFEDGGTSN</sequence>
<keyword evidence="2" id="KW-1185">Reference proteome</keyword>
<dbReference type="InterPro" id="IPR014243">
    <property type="entry name" value="RsfA-like"/>
</dbReference>
<gene>
    <name evidence="1" type="ORF">ACFPOG_31790</name>
</gene>
<name>A0ABW0KH55_9BACL</name>
<protein>
    <submittedName>
        <fullName evidence="1">Uncharacterized protein</fullName>
    </submittedName>
</protein>
<accession>A0ABW0KH55</accession>
<reference evidence="2" key="1">
    <citation type="journal article" date="2019" name="Int. J. Syst. Evol. Microbiol.">
        <title>The Global Catalogue of Microorganisms (GCM) 10K type strain sequencing project: providing services to taxonomists for standard genome sequencing and annotation.</title>
        <authorList>
            <consortium name="The Broad Institute Genomics Platform"/>
            <consortium name="The Broad Institute Genome Sequencing Center for Infectious Disease"/>
            <person name="Wu L."/>
            <person name="Ma J."/>
        </authorList>
    </citation>
    <scope>NUCLEOTIDE SEQUENCE [LARGE SCALE GENOMIC DNA]</scope>
    <source>
        <strain evidence="2">KACC 11904</strain>
    </source>
</reference>
<proteinExistence type="predicted"/>
<dbReference type="EMBL" id="JBHSMJ010000065">
    <property type="protein sequence ID" value="MFC5452793.1"/>
    <property type="molecule type" value="Genomic_DNA"/>
</dbReference>
<organism evidence="1 2">
    <name type="scientific">Paenibacillus aestuarii</name>
    <dbReference type="NCBI Taxonomy" id="516965"/>
    <lineage>
        <taxon>Bacteria</taxon>
        <taxon>Bacillati</taxon>
        <taxon>Bacillota</taxon>
        <taxon>Bacilli</taxon>
        <taxon>Bacillales</taxon>
        <taxon>Paenibacillaceae</taxon>
        <taxon>Paenibacillus</taxon>
    </lineage>
</organism>
<evidence type="ECO:0000313" key="2">
    <source>
        <dbReference type="Proteomes" id="UP001596044"/>
    </source>
</evidence>
<dbReference type="PANTHER" id="PTHR41302:SF1">
    <property type="entry name" value="PRESPORE-SPECIFIC TRANSCRIPTIONAL REGULATOR RSFA"/>
    <property type="match status" value="1"/>
</dbReference>
<dbReference type="PANTHER" id="PTHR41302">
    <property type="entry name" value="PRESPORE-SPECIFIC TRANSCRIPTIONAL REGULATOR RSFA-RELATED"/>
    <property type="match status" value="1"/>
</dbReference>
<evidence type="ECO:0000313" key="1">
    <source>
        <dbReference type="EMBL" id="MFC5452793.1"/>
    </source>
</evidence>
<dbReference type="Proteomes" id="UP001596044">
    <property type="component" value="Unassembled WGS sequence"/>
</dbReference>
<comment type="caution">
    <text evidence="1">The sequence shown here is derived from an EMBL/GenBank/DDBJ whole genome shotgun (WGS) entry which is preliminary data.</text>
</comment>
<dbReference type="RefSeq" id="WP_270879469.1">
    <property type="nucleotide sequence ID" value="NZ_JAQFVF010000023.1"/>
</dbReference>